<accession>A0AAD0TTH7</accession>
<reference evidence="1 2" key="1">
    <citation type="submission" date="2018-10" db="EMBL/GenBank/DDBJ databases">
        <title>Genome seuquencing of Lactobacillus species.</title>
        <authorList>
            <person name="Baek C."/>
            <person name="Yi H."/>
        </authorList>
    </citation>
    <scope>NUCLEOTIDE SEQUENCE [LARGE SCALE GENOMIC DNA]</scope>
    <source>
        <strain evidence="1 2">DSM 10667</strain>
    </source>
</reference>
<dbReference type="EMBL" id="CP032744">
    <property type="protein sequence ID" value="AYJ39778.1"/>
    <property type="molecule type" value="Genomic_DNA"/>
</dbReference>
<gene>
    <name evidence="1" type="ORF">LP667_13730</name>
</gene>
<evidence type="ECO:0000313" key="2">
    <source>
        <dbReference type="Proteomes" id="UP000277896"/>
    </source>
</evidence>
<evidence type="ECO:0000313" key="1">
    <source>
        <dbReference type="EMBL" id="AYJ39778.1"/>
    </source>
</evidence>
<organism evidence="1 2">
    <name type="scientific">Lactiplantibacillus paraplantarum</name>
    <dbReference type="NCBI Taxonomy" id="60520"/>
    <lineage>
        <taxon>Bacteria</taxon>
        <taxon>Bacillati</taxon>
        <taxon>Bacillota</taxon>
        <taxon>Bacilli</taxon>
        <taxon>Lactobacillales</taxon>
        <taxon>Lactobacillaceae</taxon>
        <taxon>Lactiplantibacillus</taxon>
    </lineage>
</organism>
<dbReference type="AlphaFoldDB" id="A0AAD0TTH7"/>
<dbReference type="Proteomes" id="UP000277896">
    <property type="component" value="Chromosome"/>
</dbReference>
<sequence>MFSLQLDFYFNLLNFKQLFPDSGHLASKLSLIANLIWPCLIVTLSSDHFHATANKLIALTNNINPLQLVWKCTVNNNCANNDNSVGETLLVNTFLGRISNCQKVEEATFKLC</sequence>
<name>A0AAD0TTH7_9LACO</name>
<protein>
    <submittedName>
        <fullName evidence="1">Uncharacterized protein</fullName>
    </submittedName>
</protein>
<proteinExistence type="predicted"/>